<reference evidence="1" key="2">
    <citation type="submission" date="2020-11" db="EMBL/GenBank/DDBJ databases">
        <authorList>
            <consortium name="NCBI Pathogen Detection Project"/>
        </authorList>
    </citation>
    <scope>NUCLEOTIDE SEQUENCE</scope>
    <source>
        <strain evidence="1">R404</strain>
    </source>
</reference>
<proteinExistence type="predicted"/>
<name>A0AAN5REX2_KLEOX</name>
<dbReference type="AlphaFoldDB" id="A0AAN5REX2"/>
<dbReference type="Proteomes" id="UP000856143">
    <property type="component" value="Unassembled WGS sequence"/>
</dbReference>
<sequence>MPVNWDVNLLAPLQAVFGEAVRYQPQGGEPYDITGIFDRAYTQDVEPPEEGGPTINTTRPVLGVRDAVFRVPPARGDRVLIARINTWFVVADIQPDSHGGTRLELNRVGGVSGVKT</sequence>
<dbReference type="EMBL" id="DACSEO010000054">
    <property type="protein sequence ID" value="HAT1683161.1"/>
    <property type="molecule type" value="Genomic_DNA"/>
</dbReference>
<dbReference type="Gene3D" id="2.40.10.180">
    <property type="entry name" value="Phage tail proteins"/>
    <property type="match status" value="1"/>
</dbReference>
<protein>
    <submittedName>
        <fullName evidence="1">Uncharacterized protein</fullName>
    </submittedName>
</protein>
<organism evidence="1 2">
    <name type="scientific">Klebsiella oxytoca</name>
    <dbReference type="NCBI Taxonomy" id="571"/>
    <lineage>
        <taxon>Bacteria</taxon>
        <taxon>Pseudomonadati</taxon>
        <taxon>Pseudomonadota</taxon>
        <taxon>Gammaproteobacteria</taxon>
        <taxon>Enterobacterales</taxon>
        <taxon>Enterobacteriaceae</taxon>
        <taxon>Klebsiella/Raoultella group</taxon>
        <taxon>Klebsiella</taxon>
    </lineage>
</organism>
<dbReference type="InterPro" id="IPR008018">
    <property type="entry name" value="Phage_tail_attach_FII"/>
</dbReference>
<evidence type="ECO:0000313" key="1">
    <source>
        <dbReference type="EMBL" id="HAT1683161.1"/>
    </source>
</evidence>
<accession>A0AAN5REX2</accession>
<evidence type="ECO:0000313" key="2">
    <source>
        <dbReference type="Proteomes" id="UP000856143"/>
    </source>
</evidence>
<comment type="caution">
    <text evidence="1">The sequence shown here is derived from an EMBL/GenBank/DDBJ whole genome shotgun (WGS) entry which is preliminary data.</text>
</comment>
<dbReference type="InterPro" id="IPR053734">
    <property type="entry name" value="Phage_Head-Tail_Connect_sf"/>
</dbReference>
<gene>
    <name evidence="1" type="ORF">I8Y21_003885</name>
</gene>
<reference evidence="1" key="1">
    <citation type="journal article" date="2018" name="Genome Biol.">
        <title>SKESA: strategic k-mer extension for scrupulous assemblies.</title>
        <authorList>
            <person name="Souvorov A."/>
            <person name="Agarwala R."/>
            <person name="Lipman D.J."/>
        </authorList>
    </citation>
    <scope>NUCLEOTIDE SEQUENCE</scope>
    <source>
        <strain evidence="1">R404</strain>
    </source>
</reference>
<dbReference type="GO" id="GO:0019068">
    <property type="term" value="P:virion assembly"/>
    <property type="evidence" value="ECO:0007669"/>
    <property type="project" value="InterPro"/>
</dbReference>
<dbReference type="Pfam" id="PF05354">
    <property type="entry name" value="Phage_attach"/>
    <property type="match status" value="1"/>
</dbReference>